<accession>A0ABW7MY72</accession>
<gene>
    <name evidence="2" type="ORF">V8G58_02190</name>
</gene>
<dbReference type="InterPro" id="IPR045749">
    <property type="entry name" value="DUF6090"/>
</dbReference>
<name>A0ABW7MY72_9FLAO</name>
<evidence type="ECO:0000313" key="2">
    <source>
        <dbReference type="EMBL" id="MFH6770728.1"/>
    </source>
</evidence>
<keyword evidence="1" id="KW-0472">Membrane</keyword>
<keyword evidence="3" id="KW-1185">Reference proteome</keyword>
<keyword evidence="1" id="KW-0812">Transmembrane</keyword>
<dbReference type="EMBL" id="JBAWKB010000001">
    <property type="protein sequence ID" value="MFH6770728.1"/>
    <property type="molecule type" value="Genomic_DNA"/>
</dbReference>
<dbReference type="RefSeq" id="WP_344739204.1">
    <property type="nucleotide sequence ID" value="NZ_BAABAY010000001.1"/>
</dbReference>
<dbReference type="Proteomes" id="UP001610100">
    <property type="component" value="Unassembled WGS sequence"/>
</dbReference>
<evidence type="ECO:0000256" key="1">
    <source>
        <dbReference type="SAM" id="Phobius"/>
    </source>
</evidence>
<sequence length="242" mass="28416">MRKNTLSESGTVKYLKYAIGEIILVVIGILIALQVNNWNEGRKALIKRNEFTRSLLRELKQDTTDFKARHQAITEDFEQFDAYELRLSSNSATIDTMKHIARFEFNPAIDGKNMYSNNTLKALQESGDIQLYPRHVQELMLSLLSQQDYFQGITVLFLKEFQSAFQKMNDLATRPEKNRYFSINEKFKSETWDHLNEVEFITVFDNLINSKITYNKYRIQSDKLLSEKTEELIKTLQSFNQK</sequence>
<proteinExistence type="predicted"/>
<evidence type="ECO:0000313" key="3">
    <source>
        <dbReference type="Proteomes" id="UP001610100"/>
    </source>
</evidence>
<feature type="transmembrane region" description="Helical" evidence="1">
    <location>
        <begin position="14"/>
        <end position="33"/>
    </location>
</feature>
<comment type="caution">
    <text evidence="2">The sequence shown here is derived from an EMBL/GenBank/DDBJ whole genome shotgun (WGS) entry which is preliminary data.</text>
</comment>
<dbReference type="Pfam" id="PF19578">
    <property type="entry name" value="DUF6090"/>
    <property type="match status" value="1"/>
</dbReference>
<reference evidence="2 3" key="1">
    <citation type="submission" date="2024-02" db="EMBL/GenBank/DDBJ databases">
        <title>A Gaetbulibacter species isolated from tidal flats and genomic insights of their niches.</title>
        <authorList>
            <person name="Ye Y."/>
        </authorList>
    </citation>
    <scope>NUCLEOTIDE SEQUENCE [LARGE SCALE GENOMIC DNA]</scope>
    <source>
        <strain evidence="2 3">KYW382</strain>
    </source>
</reference>
<keyword evidence="1" id="KW-1133">Transmembrane helix</keyword>
<protein>
    <submittedName>
        <fullName evidence="2">DUF6090 family protein</fullName>
    </submittedName>
</protein>
<organism evidence="2 3">
    <name type="scientific">Gaetbulibacter aestuarii</name>
    <dbReference type="NCBI Taxonomy" id="1502358"/>
    <lineage>
        <taxon>Bacteria</taxon>
        <taxon>Pseudomonadati</taxon>
        <taxon>Bacteroidota</taxon>
        <taxon>Flavobacteriia</taxon>
        <taxon>Flavobacteriales</taxon>
        <taxon>Flavobacteriaceae</taxon>
        <taxon>Gaetbulibacter</taxon>
    </lineage>
</organism>